<dbReference type="PANTHER" id="PTHR10783">
    <property type="entry name" value="XENOTROPIC AND POLYTROPIC RETROVIRUS RECEPTOR 1-RELATED"/>
    <property type="match status" value="1"/>
</dbReference>
<evidence type="ECO:0008006" key="12">
    <source>
        <dbReference type="Google" id="ProtNLM"/>
    </source>
</evidence>
<feature type="compositionally biased region" description="Basic and acidic residues" evidence="6">
    <location>
        <begin position="915"/>
        <end position="925"/>
    </location>
</feature>
<evidence type="ECO:0000256" key="4">
    <source>
        <dbReference type="ARBA" id="ARBA00022989"/>
    </source>
</evidence>
<sequence>MKFAKELDQNLVPEWRVKYLDYKQGKKKVKAVARAAHRINSSPQADVRSNLIPKTGSLYGATSPFVPRKLQSSRTFDGTADLSESHSGRNNGGASRGTAEETASSKLTSTIPIAKRYLPTEHTSDGMYGSFVPTPPAMGMHAFELPDPAIKPGSPVENERIMSTVSRKASLEIEVPERTPERTPAIPPQNAYEIGTTSSPTRPAFASLRRPGSQASKPDERPMLKRIFSVGTPLTKPNSRPDVDMVAFDHVRIRQQEFFSWMDKELEKVETFYRSKEDEAGIRLQVLREQLHEMRNRRIQEVADAEHARAIRKDDERSVMGRISRGRSGDEDPNEHSSQDHRNAWLRPLGRLVDNAKATALRPHPGSNSRALASMRNSPELPSKSQSEDMNAPNDNRDYVRRPRENDVSYRTAKRKLKSALQEYYRGMELLKSYALLNRTAFRKINKKYDKAVNAHPPLRFMTEKVNKAWFVNSDVLDGHIHVVEDLYARYFERGNHKIAVGKLRKTIGGKSIDQSGSAFRNGVLIGIGAVFSIQGVIHGTELLEHPDPTIRFQTGYLLQIYGEVGNGLCILIGVYYWLDYTPWSLEIFFLGDMYCSLTYFMSNIELFFCLYATSWHNPTKCNSTNSRLLGFFSTLPAIWRLLQCLRRYRDTGNMFPHLVNGGKYAMTIIFYVTLSIYRIDRDRTNLIVFSLFAALNAVYVSIWDLLMDWSLLQPGANKPLLRDVRGFKTTWWYYAAMIMDPILRFNWIFYSIYTHDLQHSSAVSFFVGFSEISRRGMWTLFRVENEHCSNVARFKAFRDVALPYDLESGESEESRPITPVEPNEASPALGRHRTHTSGLSQQQTNTSSVRRRPQRTFTRVLADAHTQDFQKKKRPAMDNEKDLKSPDVNDADMSRVTSSEDEEDDDEDDEQDEQDRLDVDELVRAGKGGGGRKQSRRGA</sequence>
<evidence type="ECO:0000256" key="2">
    <source>
        <dbReference type="ARBA" id="ARBA00009665"/>
    </source>
</evidence>
<feature type="compositionally biased region" description="Polar residues" evidence="6">
    <location>
        <begin position="837"/>
        <end position="849"/>
    </location>
</feature>
<dbReference type="PROSITE" id="PS51382">
    <property type="entry name" value="SPX"/>
    <property type="match status" value="1"/>
</dbReference>
<dbReference type="Proteomes" id="UP000322873">
    <property type="component" value="Unassembled WGS sequence"/>
</dbReference>
<feature type="region of interest" description="Disordered" evidence="6">
    <location>
        <begin position="175"/>
        <end position="219"/>
    </location>
</feature>
<feature type="compositionally biased region" description="Basic and acidic residues" evidence="6">
    <location>
        <begin position="866"/>
        <end position="888"/>
    </location>
</feature>
<feature type="region of interest" description="Disordered" evidence="6">
    <location>
        <begin position="809"/>
        <end position="940"/>
    </location>
</feature>
<dbReference type="InterPro" id="IPR004331">
    <property type="entry name" value="SPX_dom"/>
</dbReference>
<keyword evidence="11" id="KW-1185">Reference proteome</keyword>
<dbReference type="PROSITE" id="PS51380">
    <property type="entry name" value="EXS"/>
    <property type="match status" value="1"/>
</dbReference>
<comment type="subcellular location">
    <subcellularLocation>
        <location evidence="1">Membrane</location>
        <topology evidence="1">Multi-pass membrane protein</topology>
    </subcellularLocation>
</comment>
<dbReference type="GO" id="GO:0006817">
    <property type="term" value="P:phosphate ion transport"/>
    <property type="evidence" value="ECO:0007669"/>
    <property type="project" value="TreeGrafter"/>
</dbReference>
<evidence type="ECO:0000256" key="3">
    <source>
        <dbReference type="ARBA" id="ARBA00022692"/>
    </source>
</evidence>
<feature type="region of interest" description="Disordered" evidence="6">
    <location>
        <begin position="360"/>
        <end position="407"/>
    </location>
</feature>
<evidence type="ECO:0000256" key="1">
    <source>
        <dbReference type="ARBA" id="ARBA00004141"/>
    </source>
</evidence>
<keyword evidence="5 7" id="KW-0472">Membrane</keyword>
<evidence type="ECO:0000259" key="8">
    <source>
        <dbReference type="PROSITE" id="PS51380"/>
    </source>
</evidence>
<protein>
    <recommendedName>
        <fullName evidence="12">EXS domain-containing protein</fullName>
    </recommendedName>
</protein>
<feature type="transmembrane region" description="Helical" evidence="7">
    <location>
        <begin position="524"/>
        <end position="544"/>
    </location>
</feature>
<evidence type="ECO:0000313" key="10">
    <source>
        <dbReference type="EMBL" id="KAA8573446.1"/>
    </source>
</evidence>
<feature type="transmembrane region" description="Helical" evidence="7">
    <location>
        <begin position="663"/>
        <end position="680"/>
    </location>
</feature>
<feature type="transmembrane region" description="Helical" evidence="7">
    <location>
        <begin position="598"/>
        <end position="615"/>
    </location>
</feature>
<comment type="caution">
    <text evidence="10">The sequence shown here is derived from an EMBL/GenBank/DDBJ whole genome shotgun (WGS) entry which is preliminary data.</text>
</comment>
<feature type="transmembrane region" description="Helical" evidence="7">
    <location>
        <begin position="627"/>
        <end position="643"/>
    </location>
</feature>
<dbReference type="GO" id="GO:0005886">
    <property type="term" value="C:plasma membrane"/>
    <property type="evidence" value="ECO:0007669"/>
    <property type="project" value="TreeGrafter"/>
</dbReference>
<dbReference type="InterPro" id="IPR004342">
    <property type="entry name" value="EXS_C"/>
</dbReference>
<gene>
    <name evidence="10" type="ORF">EYC84_005031</name>
</gene>
<feature type="transmembrane region" description="Helical" evidence="7">
    <location>
        <begin position="732"/>
        <end position="751"/>
    </location>
</feature>
<accession>A0A5M9JZZ5</accession>
<feature type="compositionally biased region" description="Basic and acidic residues" evidence="6">
    <location>
        <begin position="310"/>
        <end position="319"/>
    </location>
</feature>
<evidence type="ECO:0000259" key="9">
    <source>
        <dbReference type="PROSITE" id="PS51382"/>
    </source>
</evidence>
<feature type="transmembrane region" description="Helical" evidence="7">
    <location>
        <begin position="556"/>
        <end position="578"/>
    </location>
</feature>
<dbReference type="VEuPathDB" id="FungiDB:MFRU_038g00230"/>
<keyword evidence="4 7" id="KW-1133">Transmembrane helix</keyword>
<dbReference type="CDD" id="cd14475">
    <property type="entry name" value="SPX_SYG1_like"/>
    <property type="match status" value="1"/>
</dbReference>
<dbReference type="GO" id="GO:0000822">
    <property type="term" value="F:inositol hexakisphosphate binding"/>
    <property type="evidence" value="ECO:0007669"/>
    <property type="project" value="TreeGrafter"/>
</dbReference>
<evidence type="ECO:0000256" key="6">
    <source>
        <dbReference type="SAM" id="MobiDB-lite"/>
    </source>
</evidence>
<comment type="similarity">
    <text evidence="2">Belongs to the SYG1 (TC 2.A.94) family.</text>
</comment>
<feature type="compositionally biased region" description="Basic and acidic residues" evidence="6">
    <location>
        <begin position="395"/>
        <end position="407"/>
    </location>
</feature>
<name>A0A5M9JZZ5_MONFR</name>
<feature type="transmembrane region" description="Helical" evidence="7">
    <location>
        <begin position="687"/>
        <end position="712"/>
    </location>
</feature>
<organism evidence="10 11">
    <name type="scientific">Monilinia fructicola</name>
    <name type="common">Brown rot fungus</name>
    <name type="synonym">Ciboria fructicola</name>
    <dbReference type="NCBI Taxonomy" id="38448"/>
    <lineage>
        <taxon>Eukaryota</taxon>
        <taxon>Fungi</taxon>
        <taxon>Dikarya</taxon>
        <taxon>Ascomycota</taxon>
        <taxon>Pezizomycotina</taxon>
        <taxon>Leotiomycetes</taxon>
        <taxon>Helotiales</taxon>
        <taxon>Sclerotiniaceae</taxon>
        <taxon>Monilinia</taxon>
    </lineage>
</organism>
<dbReference type="GO" id="GO:0005794">
    <property type="term" value="C:Golgi apparatus"/>
    <property type="evidence" value="ECO:0007669"/>
    <property type="project" value="TreeGrafter"/>
</dbReference>
<feature type="domain" description="EXS" evidence="8">
    <location>
        <begin position="621"/>
        <end position="815"/>
    </location>
</feature>
<evidence type="ECO:0000256" key="5">
    <source>
        <dbReference type="ARBA" id="ARBA00023136"/>
    </source>
</evidence>
<dbReference type="Pfam" id="PF03124">
    <property type="entry name" value="EXS"/>
    <property type="match status" value="1"/>
</dbReference>
<feature type="compositionally biased region" description="Basic and acidic residues" evidence="6">
    <location>
        <begin position="327"/>
        <end position="343"/>
    </location>
</feature>
<dbReference type="PANTHER" id="PTHR10783:SF103">
    <property type="entry name" value="SOLUTE CARRIER FAMILY 53 MEMBER 1"/>
    <property type="match status" value="1"/>
</dbReference>
<dbReference type="AlphaFoldDB" id="A0A5M9JZZ5"/>
<reference evidence="10 11" key="1">
    <citation type="submission" date="2019-06" db="EMBL/GenBank/DDBJ databases">
        <title>Genome Sequence of the Brown Rot Fungal Pathogen Monilinia fructicola.</title>
        <authorList>
            <person name="De Miccolis Angelini R.M."/>
            <person name="Landi L."/>
            <person name="Abate D."/>
            <person name="Pollastro S."/>
            <person name="Romanazzi G."/>
            <person name="Faretra F."/>
        </authorList>
    </citation>
    <scope>NUCLEOTIDE SEQUENCE [LARGE SCALE GENOMIC DNA]</scope>
    <source>
        <strain evidence="10 11">Mfrc123</strain>
    </source>
</reference>
<feature type="domain" description="SPX" evidence="9">
    <location>
        <begin position="1"/>
        <end position="463"/>
    </location>
</feature>
<feature type="region of interest" description="Disordered" evidence="6">
    <location>
        <begin position="310"/>
        <end position="346"/>
    </location>
</feature>
<keyword evidence="3 7" id="KW-0812">Transmembrane</keyword>
<feature type="compositionally biased region" description="Polar residues" evidence="6">
    <location>
        <begin position="366"/>
        <end position="377"/>
    </location>
</feature>
<feature type="compositionally biased region" description="Acidic residues" evidence="6">
    <location>
        <begin position="900"/>
        <end position="914"/>
    </location>
</feature>
<dbReference type="EMBL" id="VICG01000003">
    <property type="protein sequence ID" value="KAA8573446.1"/>
    <property type="molecule type" value="Genomic_DNA"/>
</dbReference>
<dbReference type="Pfam" id="PF03105">
    <property type="entry name" value="SPX"/>
    <property type="match status" value="1"/>
</dbReference>
<evidence type="ECO:0000313" key="11">
    <source>
        <dbReference type="Proteomes" id="UP000322873"/>
    </source>
</evidence>
<evidence type="ECO:0000256" key="7">
    <source>
        <dbReference type="SAM" id="Phobius"/>
    </source>
</evidence>
<dbReference type="GO" id="GO:0016036">
    <property type="term" value="P:cellular response to phosphate starvation"/>
    <property type="evidence" value="ECO:0007669"/>
    <property type="project" value="TreeGrafter"/>
</dbReference>
<proteinExistence type="inferred from homology"/>
<feature type="region of interest" description="Disordered" evidence="6">
    <location>
        <begin position="69"/>
        <end position="107"/>
    </location>
</feature>